<organism evidence="5 6">
    <name type="scientific">Colletotrichum musicola</name>
    <dbReference type="NCBI Taxonomy" id="2175873"/>
    <lineage>
        <taxon>Eukaryota</taxon>
        <taxon>Fungi</taxon>
        <taxon>Dikarya</taxon>
        <taxon>Ascomycota</taxon>
        <taxon>Pezizomycotina</taxon>
        <taxon>Sordariomycetes</taxon>
        <taxon>Hypocreomycetidae</taxon>
        <taxon>Glomerellales</taxon>
        <taxon>Glomerellaceae</taxon>
        <taxon>Colletotrichum</taxon>
        <taxon>Colletotrichum orchidearum species complex</taxon>
    </lineage>
</organism>
<dbReference type="EMBL" id="WIGM01000281">
    <property type="protein sequence ID" value="KAF6830613.1"/>
    <property type="molecule type" value="Genomic_DNA"/>
</dbReference>
<comment type="caution">
    <text evidence="5">The sequence shown here is derived from an EMBL/GenBank/DDBJ whole genome shotgun (WGS) entry which is preliminary data.</text>
</comment>
<evidence type="ECO:0000256" key="2">
    <source>
        <dbReference type="ARBA" id="ARBA00022857"/>
    </source>
</evidence>
<dbReference type="PANTHER" id="PTHR43364">
    <property type="entry name" value="NADH-SPECIFIC METHYLGLYOXAL REDUCTASE-RELATED"/>
    <property type="match status" value="1"/>
</dbReference>
<dbReference type="SUPFAM" id="SSF51430">
    <property type="entry name" value="NAD(P)-linked oxidoreductase"/>
    <property type="match status" value="1"/>
</dbReference>
<evidence type="ECO:0000259" key="4">
    <source>
        <dbReference type="Pfam" id="PF00248"/>
    </source>
</evidence>
<reference evidence="5" key="1">
    <citation type="journal article" date="2020" name="Phytopathology">
        <title>Genome Sequence Resources of Colletotrichum truncatum, C. plurivorum, C. musicola, and C. sojae: Four Species Pathogenic to Soybean (Glycine max).</title>
        <authorList>
            <person name="Rogerio F."/>
            <person name="Boufleur T.R."/>
            <person name="Ciampi-Guillardi M."/>
            <person name="Sukno S.A."/>
            <person name="Thon M.R."/>
            <person name="Massola Junior N.S."/>
            <person name="Baroncelli R."/>
        </authorList>
    </citation>
    <scope>NUCLEOTIDE SEQUENCE</scope>
    <source>
        <strain evidence="5">LFN0074</strain>
    </source>
</reference>
<dbReference type="GO" id="GO:0005829">
    <property type="term" value="C:cytosol"/>
    <property type="evidence" value="ECO:0007669"/>
    <property type="project" value="UniProtKB-ARBA"/>
</dbReference>
<dbReference type="InterPro" id="IPR023210">
    <property type="entry name" value="NADP_OxRdtase_dom"/>
</dbReference>
<dbReference type="Proteomes" id="UP000639643">
    <property type="component" value="Unassembled WGS sequence"/>
</dbReference>
<evidence type="ECO:0000256" key="3">
    <source>
        <dbReference type="ARBA" id="ARBA00023002"/>
    </source>
</evidence>
<evidence type="ECO:0000313" key="5">
    <source>
        <dbReference type="EMBL" id="KAF6830613.1"/>
    </source>
</evidence>
<dbReference type="PANTHER" id="PTHR43364:SF9">
    <property type="entry name" value="OXIDOREDUCTASE"/>
    <property type="match status" value="1"/>
</dbReference>
<keyword evidence="3" id="KW-0560">Oxidoreductase</keyword>
<proteinExistence type="inferred from homology"/>
<dbReference type="InterPro" id="IPR036812">
    <property type="entry name" value="NAD(P)_OxRdtase_dom_sf"/>
</dbReference>
<dbReference type="InterPro" id="IPR050523">
    <property type="entry name" value="AKR_Detox_Biosynth"/>
</dbReference>
<comment type="similarity">
    <text evidence="1">Belongs to the aldo/keto reductase family.</text>
</comment>
<dbReference type="OrthoDB" id="1720422at2759"/>
<keyword evidence="2" id="KW-0521">NADP</keyword>
<dbReference type="FunFam" id="3.20.20.100:FF:000004">
    <property type="entry name" value="Oxidoreductase, aldo/keto reductase"/>
    <property type="match status" value="1"/>
</dbReference>
<sequence>MSAPIPASLQKSLDSTKVEYARLGTSGLRVSVPILGGMSLGSSEWAPWVLDEEASIEILKAAYDRGINTWDTANMYSNGVSEEVIGKAIKKHNIPRQKLVLMTKCYIYVGEEVGMAGSALGEHMAKSKDYVNQGGLSRKAIFKAVDDALARLDTTYIDLFQIHRFDPLTPIEETMKALHDLVEAGKILYIGASSMWATQFAQMQFVAEKHGWTKFVSMQNFYNLMYREEEREMNRFCDSTGVAVMPWSPLFGGKLARPAGQADSTRSQTKGPWNPDLTEADLEIIRRVEEVAGKKGWSMSQVALAWIRAKGGVPVTGFNSVARVDEACELRGKSLTAEEMKYLEEPYVPKPVVGHY</sequence>
<dbReference type="AlphaFoldDB" id="A0A8H6NF70"/>
<dbReference type="Pfam" id="PF00248">
    <property type="entry name" value="Aldo_ket_red"/>
    <property type="match status" value="1"/>
</dbReference>
<dbReference type="Gene3D" id="3.20.20.100">
    <property type="entry name" value="NADP-dependent oxidoreductase domain"/>
    <property type="match status" value="1"/>
</dbReference>
<accession>A0A8H6NF70</accession>
<keyword evidence="6" id="KW-1185">Reference proteome</keyword>
<protein>
    <submittedName>
        <fullName evidence="5">Aldo-keto reductase</fullName>
    </submittedName>
</protein>
<gene>
    <name evidence="5" type="ORF">CMUS01_07685</name>
</gene>
<evidence type="ECO:0000256" key="1">
    <source>
        <dbReference type="ARBA" id="ARBA00007905"/>
    </source>
</evidence>
<name>A0A8H6NF70_9PEZI</name>
<dbReference type="GO" id="GO:0016491">
    <property type="term" value="F:oxidoreductase activity"/>
    <property type="evidence" value="ECO:0007669"/>
    <property type="project" value="UniProtKB-KW"/>
</dbReference>
<feature type="domain" description="NADP-dependent oxidoreductase" evidence="4">
    <location>
        <begin position="34"/>
        <end position="345"/>
    </location>
</feature>
<dbReference type="CDD" id="cd19079">
    <property type="entry name" value="AKR_EcYajO-like"/>
    <property type="match status" value="1"/>
</dbReference>
<evidence type="ECO:0000313" key="6">
    <source>
        <dbReference type="Proteomes" id="UP000639643"/>
    </source>
</evidence>